<keyword evidence="4 6" id="KW-0804">Transcription</keyword>
<evidence type="ECO:0000256" key="1">
    <source>
        <dbReference type="ARBA" id="ARBA00004123"/>
    </source>
</evidence>
<organism evidence="8 9">
    <name type="scientific">Ensete ventricosum</name>
    <name type="common">Abyssinian banana</name>
    <name type="synonym">Musa ensete</name>
    <dbReference type="NCBI Taxonomy" id="4639"/>
    <lineage>
        <taxon>Eukaryota</taxon>
        <taxon>Viridiplantae</taxon>
        <taxon>Streptophyta</taxon>
        <taxon>Embryophyta</taxon>
        <taxon>Tracheophyta</taxon>
        <taxon>Spermatophyta</taxon>
        <taxon>Magnoliopsida</taxon>
        <taxon>Liliopsida</taxon>
        <taxon>Zingiberales</taxon>
        <taxon>Musaceae</taxon>
        <taxon>Ensete</taxon>
    </lineage>
</organism>
<evidence type="ECO:0000256" key="7">
    <source>
        <dbReference type="SAM" id="MobiDB-lite"/>
    </source>
</evidence>
<keyword evidence="2 6" id="KW-0805">Transcription regulation</keyword>
<evidence type="ECO:0000313" key="8">
    <source>
        <dbReference type="EMBL" id="KAJ8492694.1"/>
    </source>
</evidence>
<feature type="region of interest" description="Disordered" evidence="7">
    <location>
        <begin position="352"/>
        <end position="438"/>
    </location>
</feature>
<evidence type="ECO:0000256" key="4">
    <source>
        <dbReference type="ARBA" id="ARBA00023163"/>
    </source>
</evidence>
<comment type="function">
    <text evidence="6">Component of the sequence-specific heterotrimeric transcription factor (NF-Y) which specifically recognizes a 5'-CCAAT-3' box motif found in the promoters of its target genes.</text>
</comment>
<reference evidence="8 9" key="1">
    <citation type="submission" date="2022-12" db="EMBL/GenBank/DDBJ databases">
        <title>Chromosome-scale assembly of the Ensete ventricosum genome.</title>
        <authorList>
            <person name="Dussert Y."/>
            <person name="Stocks J."/>
            <person name="Wendawek A."/>
            <person name="Woldeyes F."/>
            <person name="Nichols R.A."/>
            <person name="Borrell J.S."/>
        </authorList>
    </citation>
    <scope>NUCLEOTIDE SEQUENCE [LARGE SCALE GENOMIC DNA]</scope>
    <source>
        <strain evidence="9">cv. Maze</strain>
        <tissue evidence="8">Seeds</tissue>
    </source>
</reference>
<feature type="region of interest" description="Disordered" evidence="7">
    <location>
        <begin position="159"/>
        <end position="201"/>
    </location>
</feature>
<name>A0AAV8PQ55_ENSVE</name>
<feature type="region of interest" description="Disordered" evidence="7">
    <location>
        <begin position="23"/>
        <end position="49"/>
    </location>
</feature>
<keyword evidence="3 6" id="KW-0238">DNA-binding</keyword>
<evidence type="ECO:0000256" key="3">
    <source>
        <dbReference type="ARBA" id="ARBA00023125"/>
    </source>
</evidence>
<dbReference type="PRINTS" id="PR00616">
    <property type="entry name" value="CCAATSUBUNTB"/>
</dbReference>
<feature type="compositionally biased region" description="Basic and acidic residues" evidence="7">
    <location>
        <begin position="174"/>
        <end position="194"/>
    </location>
</feature>
<comment type="similarity">
    <text evidence="6">Belongs to the NFYA/HAP2 subunit family.</text>
</comment>
<sequence>MHRRVSLRLVIGCPRSRLLRTRGCGDSLPSRRPRPCPPADGLPSRHATAPDPAALTAALTPLGRHPLRRYRSTCSSAIHASKSGSRRVLPDPNSAASACRNSIGAVVGRRLHRVGLGRMESRPEGTYTVDPGLQTALPDTISTQPWWSGTVFAAMSTSKSSSAGTEVGQSRLDGGTHDTGDVSKETQNADRKSDGNLQPTSAATSMMPEYLAPHTQLELGQSIACAMYPFTDPYFAGVGAPYGTQAIVHPQVFGMSQSRMLLPLEMTEEPVYVNPKQYHGIIRRRQSRAKAELERKVMKVRKPYLHESRHLHAMRRARGCGGRFLNTKKTDEDAAKTDTKKGLNSGAFLSTQSTISSSSEAMPSDCSGDTNPASTMQERTSKSQTSISRKDGYQDQSESEISFLHLKSGDKAEDDDCSGPRSGGILVNRPSSRAVAIQ</sequence>
<feature type="compositionally biased region" description="Polar residues" evidence="7">
    <location>
        <begin position="159"/>
        <end position="168"/>
    </location>
</feature>
<dbReference type="Proteomes" id="UP001222027">
    <property type="component" value="Unassembled WGS sequence"/>
</dbReference>
<dbReference type="EMBL" id="JAQQAF010000004">
    <property type="protein sequence ID" value="KAJ8492694.1"/>
    <property type="molecule type" value="Genomic_DNA"/>
</dbReference>
<accession>A0AAV8PQ55</accession>
<comment type="subunit">
    <text evidence="6">Heterotrimer.</text>
</comment>
<dbReference type="GO" id="GO:0005634">
    <property type="term" value="C:nucleus"/>
    <property type="evidence" value="ECO:0007669"/>
    <property type="project" value="UniProtKB-SubCell"/>
</dbReference>
<dbReference type="PROSITE" id="PS51152">
    <property type="entry name" value="NFYA_HAP2_2"/>
    <property type="match status" value="1"/>
</dbReference>
<dbReference type="Gene3D" id="6.10.250.2430">
    <property type="match status" value="1"/>
</dbReference>
<comment type="caution">
    <text evidence="8">The sequence shown here is derived from an EMBL/GenBank/DDBJ whole genome shotgun (WGS) entry which is preliminary data.</text>
</comment>
<protein>
    <recommendedName>
        <fullName evidence="6">Nuclear transcription factor Y subunit</fullName>
    </recommendedName>
</protein>
<dbReference type="Pfam" id="PF02045">
    <property type="entry name" value="CBFB_NFYA"/>
    <property type="match status" value="1"/>
</dbReference>
<gene>
    <name evidence="8" type="ORF">OPV22_014415</name>
</gene>
<feature type="compositionally biased region" description="Polar residues" evidence="7">
    <location>
        <begin position="367"/>
        <end position="387"/>
    </location>
</feature>
<dbReference type="InterPro" id="IPR001289">
    <property type="entry name" value="NFYA"/>
</dbReference>
<evidence type="ECO:0000313" key="9">
    <source>
        <dbReference type="Proteomes" id="UP001222027"/>
    </source>
</evidence>
<dbReference type="AlphaFoldDB" id="A0AAV8PQ55"/>
<dbReference type="PANTHER" id="PTHR12632">
    <property type="entry name" value="TRANSCRIPTION FACTOR NF-Y ALPHA-RELATED"/>
    <property type="match status" value="1"/>
</dbReference>
<comment type="subcellular location">
    <subcellularLocation>
        <location evidence="1 6">Nucleus</location>
    </subcellularLocation>
</comment>
<dbReference type="GO" id="GO:0003700">
    <property type="term" value="F:DNA-binding transcription factor activity"/>
    <property type="evidence" value="ECO:0007669"/>
    <property type="project" value="UniProtKB-UniRule"/>
</dbReference>
<keyword evidence="9" id="KW-1185">Reference proteome</keyword>
<dbReference type="SMART" id="SM00521">
    <property type="entry name" value="CBF"/>
    <property type="match status" value="1"/>
</dbReference>
<evidence type="ECO:0000256" key="2">
    <source>
        <dbReference type="ARBA" id="ARBA00023015"/>
    </source>
</evidence>
<keyword evidence="5 6" id="KW-0539">Nucleus</keyword>
<proteinExistence type="inferred from homology"/>
<dbReference type="GO" id="GO:0003677">
    <property type="term" value="F:DNA binding"/>
    <property type="evidence" value="ECO:0007669"/>
    <property type="project" value="UniProtKB-KW"/>
</dbReference>
<evidence type="ECO:0000256" key="5">
    <source>
        <dbReference type="ARBA" id="ARBA00023242"/>
    </source>
</evidence>
<evidence type="ECO:0000256" key="6">
    <source>
        <dbReference type="RuleBase" id="RU367155"/>
    </source>
</evidence>